<dbReference type="InterPro" id="IPR041739">
    <property type="entry name" value="G5K_ProB"/>
</dbReference>
<dbReference type="InterPro" id="IPR005715">
    <property type="entry name" value="Glu_5kinase/COase_Synthase"/>
</dbReference>
<dbReference type="GeneID" id="54778908"/>
<dbReference type="EMBL" id="SWFT01000009">
    <property type="protein sequence ID" value="KAA8908286.1"/>
    <property type="molecule type" value="Genomic_DNA"/>
</dbReference>
<dbReference type="PANTHER" id="PTHR43654">
    <property type="entry name" value="GLUTAMATE 5-KINASE"/>
    <property type="match status" value="1"/>
</dbReference>
<comment type="subcellular location">
    <subcellularLocation>
        <location evidence="1">Cytoplasm</location>
    </subcellularLocation>
</comment>
<dbReference type="SUPFAM" id="SSF88697">
    <property type="entry name" value="PUA domain-like"/>
    <property type="match status" value="1"/>
</dbReference>
<keyword evidence="5" id="KW-0808">Transferase</keyword>
<dbReference type="GO" id="GO:0004349">
    <property type="term" value="F:glutamate 5-kinase activity"/>
    <property type="evidence" value="ECO:0007669"/>
    <property type="project" value="InterPro"/>
</dbReference>
<dbReference type="InterPro" id="IPR001057">
    <property type="entry name" value="Glu/AcGlu_kinase"/>
</dbReference>
<evidence type="ECO:0000256" key="4">
    <source>
        <dbReference type="ARBA" id="ARBA00022650"/>
    </source>
</evidence>
<evidence type="ECO:0000256" key="10">
    <source>
        <dbReference type="SAM" id="MobiDB-lite"/>
    </source>
</evidence>
<dbReference type="InterPro" id="IPR001048">
    <property type="entry name" value="Asp/Glu/Uridylate_kinase"/>
</dbReference>
<name>A0A642UZA0_DIURU</name>
<dbReference type="InterPro" id="IPR019797">
    <property type="entry name" value="Glutamate_5-kinase_CS"/>
</dbReference>
<dbReference type="GO" id="GO:0005524">
    <property type="term" value="F:ATP binding"/>
    <property type="evidence" value="ECO:0007669"/>
    <property type="project" value="UniProtKB-KW"/>
</dbReference>
<dbReference type="HAMAP" id="MF_00456">
    <property type="entry name" value="ProB"/>
    <property type="match status" value="1"/>
</dbReference>
<dbReference type="InterPro" id="IPR015947">
    <property type="entry name" value="PUA-like_sf"/>
</dbReference>
<evidence type="ECO:0000256" key="1">
    <source>
        <dbReference type="ARBA" id="ARBA00004496"/>
    </source>
</evidence>
<dbReference type="AlphaFoldDB" id="A0A642UZA0"/>
<protein>
    <recommendedName>
        <fullName evidence="11">PUA domain-containing protein</fullName>
    </recommendedName>
</protein>
<evidence type="ECO:0000256" key="7">
    <source>
        <dbReference type="ARBA" id="ARBA00022777"/>
    </source>
</evidence>
<evidence type="ECO:0000256" key="6">
    <source>
        <dbReference type="ARBA" id="ARBA00022741"/>
    </source>
</evidence>
<dbReference type="OrthoDB" id="409889at2759"/>
<dbReference type="NCBIfam" id="TIGR01027">
    <property type="entry name" value="proB"/>
    <property type="match status" value="1"/>
</dbReference>
<keyword evidence="13" id="KW-1185">Reference proteome</keyword>
<feature type="domain" description="PUA" evidence="11">
    <location>
        <begin position="308"/>
        <end position="400"/>
    </location>
</feature>
<dbReference type="CDD" id="cd21157">
    <property type="entry name" value="PUA_G5K"/>
    <property type="match status" value="1"/>
</dbReference>
<dbReference type="Pfam" id="PF00696">
    <property type="entry name" value="AA_kinase"/>
    <property type="match status" value="1"/>
</dbReference>
<dbReference type="RefSeq" id="XP_034014971.1">
    <property type="nucleotide sequence ID" value="XM_034155213.1"/>
</dbReference>
<proteinExistence type="inferred from homology"/>
<evidence type="ECO:0000256" key="8">
    <source>
        <dbReference type="ARBA" id="ARBA00022840"/>
    </source>
</evidence>
<dbReference type="FunFam" id="3.40.1160.10:FF:000020">
    <property type="entry name" value="Glutamate 5-kinase"/>
    <property type="match status" value="1"/>
</dbReference>
<dbReference type="PROSITE" id="PS00902">
    <property type="entry name" value="GLUTAMATE_5_KINASE"/>
    <property type="match status" value="1"/>
</dbReference>
<dbReference type="InterPro" id="IPR011529">
    <property type="entry name" value="Glu_5kinase"/>
</dbReference>
<evidence type="ECO:0000259" key="11">
    <source>
        <dbReference type="SMART" id="SM00359"/>
    </source>
</evidence>
<dbReference type="InterPro" id="IPR036393">
    <property type="entry name" value="AceGlu_kinase-like_sf"/>
</dbReference>
<evidence type="ECO:0000313" key="13">
    <source>
        <dbReference type="Proteomes" id="UP000449547"/>
    </source>
</evidence>
<dbReference type="GO" id="GO:1901607">
    <property type="term" value="P:alpha-amino acid biosynthetic process"/>
    <property type="evidence" value="ECO:0007669"/>
    <property type="project" value="UniProtKB-ARBA"/>
</dbReference>
<keyword evidence="7" id="KW-0418">Kinase</keyword>
<accession>A0A642UZA0</accession>
<sequence length="460" mass="49638">MAHKTYTIVIKLGTSSLVDEVTREPRLANMSHIVETVVRLKRLGHRIVIVSSGAIAVGMKRMGLTEKPSELAKVQALAAVGQGGLFGSFDRLFTSLDTTVAQILITRNDIMDFTQYRNATNTINALLEMGTVPIVNENDTLSVAEIKFGDNDTLSAITAGMIHADYLFLMTDVPCLYTDNPRTNPEAAPVLIVDNIDDLQVATDTETGAGSKVGTGGMTTKLIAAELATNVGVTTVITLSSQPHLILDIVSNIQDYENLTVTEQTTKLTGEIAAGRMPLHTRFLGLSRDNMMTKDRSIWLLHGNKPKGSLIIDQGCYDALTRKNRAGLLPAGVTAVEGHFHESECVSIKVIPTKTSPLSEAKKVGHCRVNYSSTEISMIKGCKSRDIERILGFADSEYVAHRDNVAFPPANPSHTDLPSLAKQASSQLNLRSRDPSPMPPFARGNSTFTITPSPGPGASR</sequence>
<dbReference type="PANTHER" id="PTHR43654:SF3">
    <property type="entry name" value="GLUTAMATE 5-KINASE"/>
    <property type="match status" value="1"/>
</dbReference>
<dbReference type="InterPro" id="IPR036974">
    <property type="entry name" value="PUA_sf"/>
</dbReference>
<dbReference type="GO" id="GO:0005829">
    <property type="term" value="C:cytosol"/>
    <property type="evidence" value="ECO:0007669"/>
    <property type="project" value="TreeGrafter"/>
</dbReference>
<keyword evidence="4" id="KW-0641">Proline biosynthesis</keyword>
<evidence type="ECO:0000256" key="5">
    <source>
        <dbReference type="ARBA" id="ARBA00022679"/>
    </source>
</evidence>
<dbReference type="Gene3D" id="2.30.130.10">
    <property type="entry name" value="PUA domain"/>
    <property type="match status" value="1"/>
</dbReference>
<evidence type="ECO:0000256" key="9">
    <source>
        <dbReference type="ARBA" id="ARBA00061601"/>
    </source>
</evidence>
<dbReference type="Gene3D" id="3.40.1160.10">
    <property type="entry name" value="Acetylglutamate kinase-like"/>
    <property type="match status" value="1"/>
</dbReference>
<comment type="similarity">
    <text evidence="9">Belongs to the glutamate 5-kinase family.</text>
</comment>
<dbReference type="PIRSF" id="PIRSF000729">
    <property type="entry name" value="GK"/>
    <property type="match status" value="1"/>
</dbReference>
<gene>
    <name evidence="12" type="ORF">DIURU_000255</name>
</gene>
<reference evidence="12 13" key="1">
    <citation type="submission" date="2019-07" db="EMBL/GenBank/DDBJ databases">
        <title>Genome assembly of two rare yeast pathogens: Diutina rugosa and Trichomonascus ciferrii.</title>
        <authorList>
            <person name="Mixao V."/>
            <person name="Saus E."/>
            <person name="Hansen A."/>
            <person name="Lass-Flor C."/>
            <person name="Gabaldon T."/>
        </authorList>
    </citation>
    <scope>NUCLEOTIDE SEQUENCE [LARGE SCALE GENOMIC DNA]</scope>
    <source>
        <strain evidence="12 13">CBS 613</strain>
    </source>
</reference>
<keyword evidence="8" id="KW-0067">ATP-binding</keyword>
<dbReference type="Proteomes" id="UP000449547">
    <property type="component" value="Unassembled WGS sequence"/>
</dbReference>
<dbReference type="FunFam" id="2.30.130.10:FF:000008">
    <property type="entry name" value="Glutamate 5-kinase"/>
    <property type="match status" value="1"/>
</dbReference>
<dbReference type="InterPro" id="IPR002478">
    <property type="entry name" value="PUA"/>
</dbReference>
<keyword evidence="3" id="KW-0028">Amino-acid biosynthesis</keyword>
<dbReference type="SMART" id="SM00359">
    <property type="entry name" value="PUA"/>
    <property type="match status" value="1"/>
</dbReference>
<feature type="region of interest" description="Disordered" evidence="10">
    <location>
        <begin position="423"/>
        <end position="460"/>
    </location>
</feature>
<dbReference type="VEuPathDB" id="FungiDB:DIURU_000255"/>
<organism evidence="12 13">
    <name type="scientific">Diutina rugosa</name>
    <name type="common">Yeast</name>
    <name type="synonym">Candida rugosa</name>
    <dbReference type="NCBI Taxonomy" id="5481"/>
    <lineage>
        <taxon>Eukaryota</taxon>
        <taxon>Fungi</taxon>
        <taxon>Dikarya</taxon>
        <taxon>Ascomycota</taxon>
        <taxon>Saccharomycotina</taxon>
        <taxon>Pichiomycetes</taxon>
        <taxon>Debaryomycetaceae</taxon>
        <taxon>Diutina</taxon>
    </lineage>
</organism>
<evidence type="ECO:0000256" key="2">
    <source>
        <dbReference type="ARBA" id="ARBA00022490"/>
    </source>
</evidence>
<comment type="caution">
    <text evidence="12">The sequence shown here is derived from an EMBL/GenBank/DDBJ whole genome shotgun (WGS) entry which is preliminary data.</text>
</comment>
<dbReference type="GO" id="GO:0003723">
    <property type="term" value="F:RNA binding"/>
    <property type="evidence" value="ECO:0007669"/>
    <property type="project" value="InterPro"/>
</dbReference>
<evidence type="ECO:0000256" key="3">
    <source>
        <dbReference type="ARBA" id="ARBA00022605"/>
    </source>
</evidence>
<dbReference type="OMA" id="NLAFPPH"/>
<dbReference type="Pfam" id="PF01472">
    <property type="entry name" value="PUA"/>
    <property type="match status" value="1"/>
</dbReference>
<dbReference type="PROSITE" id="PS50890">
    <property type="entry name" value="PUA"/>
    <property type="match status" value="1"/>
</dbReference>
<dbReference type="SUPFAM" id="SSF53633">
    <property type="entry name" value="Carbamate kinase-like"/>
    <property type="match status" value="1"/>
</dbReference>
<keyword evidence="6" id="KW-0547">Nucleotide-binding</keyword>
<dbReference type="PRINTS" id="PR00474">
    <property type="entry name" value="GLU5KINASE"/>
</dbReference>
<evidence type="ECO:0000313" key="12">
    <source>
        <dbReference type="EMBL" id="KAA8908286.1"/>
    </source>
</evidence>
<keyword evidence="2" id="KW-0963">Cytoplasm</keyword>
<dbReference type="CDD" id="cd04242">
    <property type="entry name" value="AAK_G5K_ProB"/>
    <property type="match status" value="1"/>
</dbReference>